<dbReference type="GO" id="GO:0016740">
    <property type="term" value="F:transferase activity"/>
    <property type="evidence" value="ECO:0007669"/>
    <property type="project" value="UniProtKB-KW"/>
</dbReference>
<evidence type="ECO:0000256" key="2">
    <source>
        <dbReference type="ARBA" id="ARBA00022664"/>
    </source>
</evidence>
<evidence type="ECO:0000259" key="9">
    <source>
        <dbReference type="Pfam" id="PF19244"/>
    </source>
</evidence>
<keyword evidence="3" id="KW-0808">Transferase</keyword>
<dbReference type="Pfam" id="PF19244">
    <property type="entry name" value="Poly_A_pol_cat"/>
    <property type="match status" value="1"/>
</dbReference>
<dbReference type="AlphaFoldDB" id="A0A6C0EM36"/>
<evidence type="ECO:0000256" key="6">
    <source>
        <dbReference type="ARBA" id="ARBA00022844"/>
    </source>
</evidence>
<dbReference type="GO" id="GO:0044423">
    <property type="term" value="C:virion component"/>
    <property type="evidence" value="ECO:0007669"/>
    <property type="project" value="UniProtKB-KW"/>
</dbReference>
<name>A0A6C0EM36_9ZZZZ</name>
<evidence type="ECO:0000256" key="7">
    <source>
        <dbReference type="ARBA" id="ARBA00023163"/>
    </source>
</evidence>
<dbReference type="GO" id="GO:0006397">
    <property type="term" value="P:mRNA processing"/>
    <property type="evidence" value="ECO:0007669"/>
    <property type="project" value="UniProtKB-KW"/>
</dbReference>
<keyword evidence="5" id="KW-0067">ATP-binding</keyword>
<reference evidence="10" key="1">
    <citation type="journal article" date="2020" name="Nature">
        <title>Giant virus diversity and host interactions through global metagenomics.</title>
        <authorList>
            <person name="Schulz F."/>
            <person name="Roux S."/>
            <person name="Paez-Espino D."/>
            <person name="Jungbluth S."/>
            <person name="Walsh D.A."/>
            <person name="Denef V.J."/>
            <person name="McMahon K.D."/>
            <person name="Konstantinidis K.T."/>
            <person name="Eloe-Fadrosh E.A."/>
            <person name="Kyrpides N.C."/>
            <person name="Woyke T."/>
        </authorList>
    </citation>
    <scope>NUCLEOTIDE SEQUENCE</scope>
    <source>
        <strain evidence="10">GVMAG-M-3300009149-34</strain>
    </source>
</reference>
<dbReference type="EMBL" id="MN738892">
    <property type="protein sequence ID" value="QHT30107.1"/>
    <property type="molecule type" value="Genomic_DNA"/>
</dbReference>
<feature type="region of interest" description="Disordered" evidence="8">
    <location>
        <begin position="438"/>
        <end position="468"/>
    </location>
</feature>
<proteinExistence type="predicted"/>
<organism evidence="10">
    <name type="scientific">viral metagenome</name>
    <dbReference type="NCBI Taxonomy" id="1070528"/>
    <lineage>
        <taxon>unclassified sequences</taxon>
        <taxon>metagenomes</taxon>
        <taxon>organismal metagenomes</taxon>
    </lineage>
</organism>
<keyword evidence="6" id="KW-0946">Virion</keyword>
<evidence type="ECO:0000256" key="4">
    <source>
        <dbReference type="ARBA" id="ARBA00022741"/>
    </source>
</evidence>
<evidence type="ECO:0000256" key="3">
    <source>
        <dbReference type="ARBA" id="ARBA00022679"/>
    </source>
</evidence>
<evidence type="ECO:0000256" key="5">
    <source>
        <dbReference type="ARBA" id="ARBA00022840"/>
    </source>
</evidence>
<evidence type="ECO:0000313" key="10">
    <source>
        <dbReference type="EMBL" id="QHT30107.1"/>
    </source>
</evidence>
<sequence>MKCEKGLTFEECELAIIRQAVDKIEKKSGRKMLNNPVVQEIISIVEKFLVKTQRVCYGGTAINNILPEESQFYDKSIELPDYDFFSPEPLQDAKDLADIFYKQGFTEVEAKAGMHAGTFKVFVNFIPVADISFVPKELYKKIHKKSINKGGIYYSPPNYLRMLMYLELSRPQGDASRWEKVLKRLTLLNKTYPLRGKDCDFMEIQRMFDSEKKLSEGIEKKVFHIVRDSLINQQVVFFGAMANQMYLKDIKKFRRKKSLPIPDFDVLALDPETTATIVKRQLTNEGIKNVTIKKHNGVGEILSAHYDIRVNGETVAFIYEPLACHSYNIVSKGGNKIRIATLDTMLSFYLAFLYVNRPYYDPQRILCMSHYLFKVQQRHRLQQKGILRRFSIDCYGDEKHTKENVRAEKTKRYKTLSKDKGSKEWEYYFLNYKPGEKDEKKYEKKTRRSKRGKSKRKTRRRKKGFFNF</sequence>
<keyword evidence="2" id="KW-0507">mRNA processing</keyword>
<feature type="compositionally biased region" description="Basic residues" evidence="8">
    <location>
        <begin position="443"/>
        <end position="468"/>
    </location>
</feature>
<dbReference type="CDD" id="cd20921">
    <property type="entry name" value="polyA_pol_Pycodna"/>
    <property type="match status" value="1"/>
</dbReference>
<dbReference type="InterPro" id="IPR045355">
    <property type="entry name" value="PolyA_pol_cat_su"/>
</dbReference>
<protein>
    <recommendedName>
        <fullName evidence="9">Poly(A) polymerase catalytic subunit domain-containing protein</fullName>
    </recommendedName>
</protein>
<accession>A0A6C0EM36</accession>
<dbReference type="GO" id="GO:0005524">
    <property type="term" value="F:ATP binding"/>
    <property type="evidence" value="ECO:0007669"/>
    <property type="project" value="UniProtKB-KW"/>
</dbReference>
<evidence type="ECO:0000256" key="1">
    <source>
        <dbReference type="ARBA" id="ARBA00004328"/>
    </source>
</evidence>
<feature type="domain" description="Poly(A) polymerase catalytic subunit" evidence="9">
    <location>
        <begin position="44"/>
        <end position="172"/>
    </location>
</feature>
<keyword evidence="7" id="KW-0804">Transcription</keyword>
<comment type="subcellular location">
    <subcellularLocation>
        <location evidence="1">Virion</location>
    </subcellularLocation>
</comment>
<evidence type="ECO:0000256" key="8">
    <source>
        <dbReference type="SAM" id="MobiDB-lite"/>
    </source>
</evidence>
<keyword evidence="4" id="KW-0547">Nucleotide-binding</keyword>